<name>A0AA38F8P5_TAXCH</name>
<keyword evidence="2" id="KW-1185">Reference proteome</keyword>
<accession>A0AA38F8P5</accession>
<comment type="caution">
    <text evidence="1">The sequence shown here is derived from an EMBL/GenBank/DDBJ whole genome shotgun (WGS) entry which is preliminary data.</text>
</comment>
<gene>
    <name evidence="1" type="ORF">KI387_042051</name>
</gene>
<dbReference type="EMBL" id="JAHRHJ020002353">
    <property type="protein sequence ID" value="KAH9292765.1"/>
    <property type="molecule type" value="Genomic_DNA"/>
</dbReference>
<sequence length="77" mass="8806">MERFEKMQGKLARSLETLALTVEKLVEVRTIKEEATPKSSKAPDLMFHYRALPEKVRDALPFAEFVELETKRVGIGT</sequence>
<evidence type="ECO:0000313" key="2">
    <source>
        <dbReference type="Proteomes" id="UP000824469"/>
    </source>
</evidence>
<dbReference type="AlphaFoldDB" id="A0AA38F8P5"/>
<protein>
    <submittedName>
        <fullName evidence="1">Uncharacterized protein</fullName>
    </submittedName>
</protein>
<dbReference type="Proteomes" id="UP000824469">
    <property type="component" value="Unassembled WGS sequence"/>
</dbReference>
<organism evidence="1 2">
    <name type="scientific">Taxus chinensis</name>
    <name type="common">Chinese yew</name>
    <name type="synonym">Taxus wallichiana var. chinensis</name>
    <dbReference type="NCBI Taxonomy" id="29808"/>
    <lineage>
        <taxon>Eukaryota</taxon>
        <taxon>Viridiplantae</taxon>
        <taxon>Streptophyta</taxon>
        <taxon>Embryophyta</taxon>
        <taxon>Tracheophyta</taxon>
        <taxon>Spermatophyta</taxon>
        <taxon>Pinopsida</taxon>
        <taxon>Pinidae</taxon>
        <taxon>Conifers II</taxon>
        <taxon>Cupressales</taxon>
        <taxon>Taxaceae</taxon>
        <taxon>Taxus</taxon>
    </lineage>
</organism>
<evidence type="ECO:0000313" key="1">
    <source>
        <dbReference type="EMBL" id="KAH9292765.1"/>
    </source>
</evidence>
<feature type="non-terminal residue" evidence="1">
    <location>
        <position position="77"/>
    </location>
</feature>
<reference evidence="1 2" key="1">
    <citation type="journal article" date="2021" name="Nat. Plants">
        <title>The Taxus genome provides insights into paclitaxel biosynthesis.</title>
        <authorList>
            <person name="Xiong X."/>
            <person name="Gou J."/>
            <person name="Liao Q."/>
            <person name="Li Y."/>
            <person name="Zhou Q."/>
            <person name="Bi G."/>
            <person name="Li C."/>
            <person name="Du R."/>
            <person name="Wang X."/>
            <person name="Sun T."/>
            <person name="Guo L."/>
            <person name="Liang H."/>
            <person name="Lu P."/>
            <person name="Wu Y."/>
            <person name="Zhang Z."/>
            <person name="Ro D.K."/>
            <person name="Shang Y."/>
            <person name="Huang S."/>
            <person name="Yan J."/>
        </authorList>
    </citation>
    <scope>NUCLEOTIDE SEQUENCE [LARGE SCALE GENOMIC DNA]</scope>
    <source>
        <strain evidence="1">Ta-2019</strain>
    </source>
</reference>
<proteinExistence type="predicted"/>